<feature type="transmembrane region" description="Helical" evidence="1">
    <location>
        <begin position="166"/>
        <end position="190"/>
    </location>
</feature>
<gene>
    <name evidence="2" type="ORF">CPHO_02935</name>
</gene>
<dbReference type="AlphaFoldDB" id="A0A1L7D1W9"/>
<evidence type="ECO:0000256" key="1">
    <source>
        <dbReference type="SAM" id="Phobius"/>
    </source>
</evidence>
<name>A0A1L7D1W9_9CORY</name>
<keyword evidence="1" id="KW-1133">Transmembrane helix</keyword>
<evidence type="ECO:0000313" key="3">
    <source>
        <dbReference type="Proteomes" id="UP000185491"/>
    </source>
</evidence>
<keyword evidence="1" id="KW-0812">Transmembrane</keyword>
<organism evidence="2 3">
    <name type="scientific">Corynebacterium phocae</name>
    <dbReference type="NCBI Taxonomy" id="161895"/>
    <lineage>
        <taxon>Bacteria</taxon>
        <taxon>Bacillati</taxon>
        <taxon>Actinomycetota</taxon>
        <taxon>Actinomycetes</taxon>
        <taxon>Mycobacteriales</taxon>
        <taxon>Corynebacteriaceae</taxon>
        <taxon>Corynebacterium</taxon>
    </lineage>
</organism>
<reference evidence="2 3" key="1">
    <citation type="submission" date="2014-08" db="EMBL/GenBank/DDBJ databases">
        <title>Complete genome sequence of Corynebacterium phocae M408/89/1(T)(=DSM 44612(T)), isolated from the common seal (Phoca vitulina).</title>
        <authorList>
            <person name="Ruckert C."/>
            <person name="Albersmeier A."/>
            <person name="Winkler A."/>
            <person name="Kalinowski J."/>
        </authorList>
    </citation>
    <scope>NUCLEOTIDE SEQUENCE [LARGE SCALE GENOMIC DNA]</scope>
    <source>
        <strain evidence="2 3">M408/89/1</strain>
    </source>
</reference>
<dbReference type="OrthoDB" id="4426324at2"/>
<sequence length="454" mass="48056">MVWRKFGCPVSPVLGMLTAVAVAAIGVVFSRGFFDTLYPVWNETIARWIAGLPFALILVSGVSAFTMSQLFHEDSVLNIGLGTRGNSAIVGSIIFTMSVISSGAFFLGFLPLTFHTLISGPDIPGVVVKVALPAVLSVMAQISAAVAVGAVCGLATRKRAAIFSALLPIGIYGVLVLLSSWFSNSFWAFFPNEELDKSGVSFVYSNAVRYLGLSLSAAVVLGISWLLIKGLSERPAEVPKKLQVAAPVTVATLLALSIVTGTQQSLFLSERTGNCEAVAGTETQLCLADFNEPRREELSLMIAALINRLGHPGPIREVADSSLPGTPDEGVLTVSIDRDGNNSEFLLIADVLAGRFACGNDTTRESFETTGSIAEWLKAAPLPEGVRVESVVAGDSQQNQGVVAGDDDNIYKHQYSQISGETPESVATMQQYLRDHEAAIASCTPPPLPPGVIL</sequence>
<dbReference type="RefSeq" id="WP_075733071.1">
    <property type="nucleotide sequence ID" value="NZ_CP009249.1"/>
</dbReference>
<dbReference type="EMBL" id="CP009249">
    <property type="protein sequence ID" value="APT92022.1"/>
    <property type="molecule type" value="Genomic_DNA"/>
</dbReference>
<accession>A0A1L7D1W9</accession>
<feature type="transmembrane region" description="Helical" evidence="1">
    <location>
        <begin position="45"/>
        <end position="67"/>
    </location>
</feature>
<dbReference type="Proteomes" id="UP000185491">
    <property type="component" value="Chromosome"/>
</dbReference>
<keyword evidence="1" id="KW-0472">Membrane</keyword>
<feature type="transmembrane region" description="Helical" evidence="1">
    <location>
        <begin position="244"/>
        <end position="262"/>
    </location>
</feature>
<keyword evidence="3" id="KW-1185">Reference proteome</keyword>
<feature type="transmembrane region" description="Helical" evidence="1">
    <location>
        <begin position="210"/>
        <end position="232"/>
    </location>
</feature>
<feature type="transmembrane region" description="Helical" evidence="1">
    <location>
        <begin position="130"/>
        <end position="154"/>
    </location>
</feature>
<feature type="transmembrane region" description="Helical" evidence="1">
    <location>
        <begin position="88"/>
        <end position="110"/>
    </location>
</feature>
<proteinExistence type="predicted"/>
<evidence type="ECO:0000313" key="2">
    <source>
        <dbReference type="EMBL" id="APT92022.1"/>
    </source>
</evidence>
<dbReference type="KEGG" id="cpho:CPHO_02935"/>
<feature type="transmembrane region" description="Helical" evidence="1">
    <location>
        <begin position="12"/>
        <end position="33"/>
    </location>
</feature>
<protein>
    <submittedName>
        <fullName evidence="2">Uncharacterized protein</fullName>
    </submittedName>
</protein>